<proteinExistence type="predicted"/>
<sequence length="284" mass="31268">MAYRPLIGGQFGAPFPLQFPDALVSVNSLSSTPVHQLSNDGEDSIVSHGSGFLWRHAGTIFLVSARHVITGRDPFLNQLMSPTGFIPRRFQIFPAIEVDQGQFVRSDVVLEIDPDGERSWAEDPEFSALRTDIAAIPIPFDHNYNVICLNDAPDNFDNLLTNVGFDCSILGYPHPSPGGLMTPVWRRGAFASEPLLPVDNKPMFLVDALTSPGFSGAAVFRTHVGPAPVPTPDGTIRVMIDRILTRSFVGVYAGRLQHRHFGGEVPFVFYGNRIPIIMDHYSRV</sequence>
<gene>
    <name evidence="1" type="ORF">OXU80_24900</name>
</gene>
<keyword evidence="2" id="KW-1185">Reference proteome</keyword>
<accession>A0ACD4NMQ8</accession>
<reference evidence="1" key="1">
    <citation type="submission" date="2022-11" db="EMBL/GenBank/DDBJ databases">
        <title>beta-Carotene-producing bacterium, Jeongeuplla avenae sp. nov., alleviates the salt stress of Arabidopsis seedlings.</title>
        <authorList>
            <person name="Jiang L."/>
            <person name="Lee J."/>
        </authorList>
    </citation>
    <scope>NUCLEOTIDE SEQUENCE</scope>
    <source>
        <strain evidence="1">DY_R2A_6</strain>
    </source>
</reference>
<evidence type="ECO:0000313" key="2">
    <source>
        <dbReference type="Proteomes" id="UP001163223"/>
    </source>
</evidence>
<dbReference type="EMBL" id="CP113520">
    <property type="protein sequence ID" value="WAJ28027.1"/>
    <property type="molecule type" value="Genomic_DNA"/>
</dbReference>
<name>A0ACD4NMQ8_9HYPH</name>
<protein>
    <submittedName>
        <fullName evidence="1">Uncharacterized protein</fullName>
    </submittedName>
</protein>
<dbReference type="Proteomes" id="UP001163223">
    <property type="component" value="Chromosome"/>
</dbReference>
<evidence type="ECO:0000313" key="1">
    <source>
        <dbReference type="EMBL" id="WAJ28027.1"/>
    </source>
</evidence>
<organism evidence="1 2">
    <name type="scientific">Antarcticirhabdus aurantiaca</name>
    <dbReference type="NCBI Taxonomy" id="2606717"/>
    <lineage>
        <taxon>Bacteria</taxon>
        <taxon>Pseudomonadati</taxon>
        <taxon>Pseudomonadota</taxon>
        <taxon>Alphaproteobacteria</taxon>
        <taxon>Hyphomicrobiales</taxon>
        <taxon>Aurantimonadaceae</taxon>
        <taxon>Antarcticirhabdus</taxon>
    </lineage>
</organism>